<name>A0A497ESI5_9CREN</name>
<dbReference type="PROSITE" id="PS50956">
    <property type="entry name" value="HTH_ASNC_2"/>
    <property type="match status" value="1"/>
</dbReference>
<reference evidence="7 8" key="1">
    <citation type="submission" date="2018-06" db="EMBL/GenBank/DDBJ databases">
        <title>Extensive metabolic versatility and redundancy in microbially diverse, dynamic hydrothermal sediments.</title>
        <authorList>
            <person name="Dombrowski N."/>
            <person name="Teske A."/>
            <person name="Baker B.J."/>
        </authorList>
    </citation>
    <scope>NUCLEOTIDE SEQUENCE [LARGE SCALE GENOMIC DNA]</scope>
    <source>
        <strain evidence="6">B34_G17</strain>
        <strain evidence="5">B66_G16</strain>
    </source>
</reference>
<evidence type="ECO:0000313" key="8">
    <source>
        <dbReference type="Proteomes" id="UP000278475"/>
    </source>
</evidence>
<protein>
    <submittedName>
        <fullName evidence="5">Lrp/AsnC family transcriptional regulator</fullName>
    </submittedName>
</protein>
<dbReference type="GO" id="GO:0043200">
    <property type="term" value="P:response to amino acid"/>
    <property type="evidence" value="ECO:0007669"/>
    <property type="project" value="TreeGrafter"/>
</dbReference>
<gene>
    <name evidence="5" type="ORF">DRJ31_04060</name>
    <name evidence="6" type="ORF">DRJ33_04225</name>
</gene>
<dbReference type="Gene3D" id="3.30.70.920">
    <property type="match status" value="1"/>
</dbReference>
<dbReference type="InterPro" id="IPR036390">
    <property type="entry name" value="WH_DNA-bd_sf"/>
</dbReference>
<keyword evidence="2" id="KW-0238">DNA-binding</keyword>
<dbReference type="PRINTS" id="PR00033">
    <property type="entry name" value="HTHASNC"/>
</dbReference>
<dbReference type="AlphaFoldDB" id="A0A497ESI5"/>
<dbReference type="EMBL" id="QMQX01000060">
    <property type="protein sequence ID" value="RLE52259.1"/>
    <property type="molecule type" value="Genomic_DNA"/>
</dbReference>
<organism evidence="5 8">
    <name type="scientific">Thermoproteota archaeon</name>
    <dbReference type="NCBI Taxonomy" id="2056631"/>
    <lineage>
        <taxon>Archaea</taxon>
        <taxon>Thermoproteota</taxon>
    </lineage>
</organism>
<evidence type="ECO:0000256" key="3">
    <source>
        <dbReference type="ARBA" id="ARBA00023163"/>
    </source>
</evidence>
<evidence type="ECO:0000313" key="5">
    <source>
        <dbReference type="EMBL" id="RLE49690.1"/>
    </source>
</evidence>
<evidence type="ECO:0000313" key="6">
    <source>
        <dbReference type="EMBL" id="RLE52259.1"/>
    </source>
</evidence>
<dbReference type="Gene3D" id="1.10.10.10">
    <property type="entry name" value="Winged helix-like DNA-binding domain superfamily/Winged helix DNA-binding domain"/>
    <property type="match status" value="1"/>
</dbReference>
<dbReference type="InterPro" id="IPR036388">
    <property type="entry name" value="WH-like_DNA-bd_sf"/>
</dbReference>
<accession>A0A497ESI5</accession>
<dbReference type="PANTHER" id="PTHR30154:SF34">
    <property type="entry name" value="TRANSCRIPTIONAL REGULATOR AZLB"/>
    <property type="match status" value="1"/>
</dbReference>
<dbReference type="EMBL" id="QMQV01000026">
    <property type="protein sequence ID" value="RLE49690.1"/>
    <property type="molecule type" value="Genomic_DNA"/>
</dbReference>
<comment type="caution">
    <text evidence="5">The sequence shown here is derived from an EMBL/GenBank/DDBJ whole genome shotgun (WGS) entry which is preliminary data.</text>
</comment>
<dbReference type="SUPFAM" id="SSF46785">
    <property type="entry name" value="Winged helix' DNA-binding domain"/>
    <property type="match status" value="1"/>
</dbReference>
<dbReference type="GO" id="GO:0005829">
    <property type="term" value="C:cytosol"/>
    <property type="evidence" value="ECO:0007669"/>
    <property type="project" value="TreeGrafter"/>
</dbReference>
<evidence type="ECO:0000259" key="4">
    <source>
        <dbReference type="PROSITE" id="PS50956"/>
    </source>
</evidence>
<dbReference type="GO" id="GO:0043565">
    <property type="term" value="F:sequence-specific DNA binding"/>
    <property type="evidence" value="ECO:0007669"/>
    <property type="project" value="InterPro"/>
</dbReference>
<dbReference type="PANTHER" id="PTHR30154">
    <property type="entry name" value="LEUCINE-RESPONSIVE REGULATORY PROTEIN"/>
    <property type="match status" value="1"/>
</dbReference>
<evidence type="ECO:0000313" key="7">
    <source>
        <dbReference type="Proteomes" id="UP000272051"/>
    </source>
</evidence>
<dbReference type="InterPro" id="IPR019888">
    <property type="entry name" value="Tscrpt_reg_AsnC-like"/>
</dbReference>
<dbReference type="SMART" id="SM00344">
    <property type="entry name" value="HTH_ASNC"/>
    <property type="match status" value="1"/>
</dbReference>
<keyword evidence="1" id="KW-0805">Transcription regulation</keyword>
<keyword evidence="3" id="KW-0804">Transcription</keyword>
<evidence type="ECO:0000256" key="1">
    <source>
        <dbReference type="ARBA" id="ARBA00023015"/>
    </source>
</evidence>
<dbReference type="Proteomes" id="UP000278475">
    <property type="component" value="Unassembled WGS sequence"/>
</dbReference>
<evidence type="ECO:0000256" key="2">
    <source>
        <dbReference type="ARBA" id="ARBA00023125"/>
    </source>
</evidence>
<dbReference type="Proteomes" id="UP000272051">
    <property type="component" value="Unassembled WGS sequence"/>
</dbReference>
<dbReference type="Pfam" id="PF13404">
    <property type="entry name" value="HTH_AsnC-type"/>
    <property type="match status" value="1"/>
</dbReference>
<sequence>MKNFKVLKLDDADKKLIRLLQQDGRATLLDLGRKLGISHVAVRKRFSKLEENKVFKVRAELNIKKLGFKAVLVFMEIEGPDVLDELRKKFERCPRIVMLSTLMGGYNMMAMMIAEDDSVLEGITSVCAIRRLKGIRRTEVYVLGEIFEPQYLPIKFSPEEKSAIPPCEAVDCSKCPRYSVDLCLGCPATTCYKGPL</sequence>
<proteinExistence type="predicted"/>
<feature type="domain" description="HTH asnC-type" evidence="4">
    <location>
        <begin position="9"/>
        <end position="69"/>
    </location>
</feature>
<dbReference type="InterPro" id="IPR000485">
    <property type="entry name" value="AsnC-type_HTH_dom"/>
</dbReference>